<feature type="domain" description="Response regulatory" evidence="9">
    <location>
        <begin position="5"/>
        <end position="118"/>
    </location>
</feature>
<dbReference type="Gene3D" id="3.40.50.2300">
    <property type="match status" value="1"/>
</dbReference>
<evidence type="ECO:0000256" key="2">
    <source>
        <dbReference type="ARBA" id="ARBA00022553"/>
    </source>
</evidence>
<gene>
    <name evidence="11" type="ORF">ACFSJF_11435</name>
</gene>
<dbReference type="Pfam" id="PF00072">
    <property type="entry name" value="Response_reg"/>
    <property type="match status" value="1"/>
</dbReference>
<feature type="domain" description="OmpR/PhoB-type" evidence="10">
    <location>
        <begin position="138"/>
        <end position="237"/>
    </location>
</feature>
<dbReference type="EMBL" id="JBHUHQ010000016">
    <property type="protein sequence ID" value="MFD2044883.1"/>
    <property type="molecule type" value="Genomic_DNA"/>
</dbReference>
<dbReference type="PANTHER" id="PTHR48111:SF40">
    <property type="entry name" value="PHOSPHATE REGULON TRANSCRIPTIONAL REGULATORY PROTEIN PHOB"/>
    <property type="match status" value="1"/>
</dbReference>
<dbReference type="RefSeq" id="WP_377557481.1">
    <property type="nucleotide sequence ID" value="NZ_JBHUHQ010000016.1"/>
</dbReference>
<evidence type="ECO:0000256" key="4">
    <source>
        <dbReference type="ARBA" id="ARBA00023015"/>
    </source>
</evidence>
<name>A0ABW4W010_9BACI</name>
<evidence type="ECO:0000259" key="9">
    <source>
        <dbReference type="PROSITE" id="PS50110"/>
    </source>
</evidence>
<sequence length="240" mass="27299">MANERILLVDDDPDMQEVISLYLKKNGYDVLTARDGMEAIEVLDLQIPELIILDVVMPRLDGFEVCQLIRKKTDVPILFLSSKEDDIDKILGLGIGGDDFISKSTSPAVIVAKIKAHLRRNRSFDRNQEFADESISHKSLIEFPGLSINLESTIVKVNGSVVNLAAKEYQILRLLAQHPERVYSVEKLFELIWGEDSLGDYRTVMVHISNLRKKIESDPDNPAYIQTIRRIGYKFKEIID</sequence>
<dbReference type="CDD" id="cd17574">
    <property type="entry name" value="REC_OmpR"/>
    <property type="match status" value="1"/>
</dbReference>
<dbReference type="PANTHER" id="PTHR48111">
    <property type="entry name" value="REGULATOR OF RPOS"/>
    <property type="match status" value="1"/>
</dbReference>
<dbReference type="SMART" id="SM00862">
    <property type="entry name" value="Trans_reg_C"/>
    <property type="match status" value="1"/>
</dbReference>
<organism evidence="11 12">
    <name type="scientific">Ornithinibacillus salinisoli</name>
    <dbReference type="NCBI Taxonomy" id="1848459"/>
    <lineage>
        <taxon>Bacteria</taxon>
        <taxon>Bacillati</taxon>
        <taxon>Bacillota</taxon>
        <taxon>Bacilli</taxon>
        <taxon>Bacillales</taxon>
        <taxon>Bacillaceae</taxon>
        <taxon>Ornithinibacillus</taxon>
    </lineage>
</organism>
<dbReference type="InterPro" id="IPR039420">
    <property type="entry name" value="WalR-like"/>
</dbReference>
<keyword evidence="6" id="KW-0804">Transcription</keyword>
<keyword evidence="2 7" id="KW-0597">Phosphoprotein</keyword>
<dbReference type="PROSITE" id="PS51755">
    <property type="entry name" value="OMPR_PHOB"/>
    <property type="match status" value="1"/>
</dbReference>
<dbReference type="InterPro" id="IPR011006">
    <property type="entry name" value="CheY-like_superfamily"/>
</dbReference>
<dbReference type="Pfam" id="PF00486">
    <property type="entry name" value="Trans_reg_C"/>
    <property type="match status" value="1"/>
</dbReference>
<keyword evidence="12" id="KW-1185">Reference proteome</keyword>
<accession>A0ABW4W010</accession>
<comment type="caution">
    <text evidence="11">The sequence shown here is derived from an EMBL/GenBank/DDBJ whole genome shotgun (WGS) entry which is preliminary data.</text>
</comment>
<keyword evidence="3" id="KW-0902">Two-component regulatory system</keyword>
<proteinExistence type="predicted"/>
<keyword evidence="4" id="KW-0805">Transcription regulation</keyword>
<dbReference type="CDD" id="cd00383">
    <property type="entry name" value="trans_reg_C"/>
    <property type="match status" value="1"/>
</dbReference>
<dbReference type="Proteomes" id="UP001597383">
    <property type="component" value="Unassembled WGS sequence"/>
</dbReference>
<evidence type="ECO:0000256" key="8">
    <source>
        <dbReference type="PROSITE-ProRule" id="PRU01091"/>
    </source>
</evidence>
<dbReference type="SUPFAM" id="SSF46894">
    <property type="entry name" value="C-terminal effector domain of the bipartite response regulators"/>
    <property type="match status" value="1"/>
</dbReference>
<dbReference type="Gene3D" id="6.10.250.690">
    <property type="match status" value="1"/>
</dbReference>
<comment type="subcellular location">
    <subcellularLocation>
        <location evidence="1">Cytoplasm</location>
    </subcellularLocation>
</comment>
<dbReference type="InterPro" id="IPR001789">
    <property type="entry name" value="Sig_transdc_resp-reg_receiver"/>
</dbReference>
<evidence type="ECO:0000313" key="12">
    <source>
        <dbReference type="Proteomes" id="UP001597383"/>
    </source>
</evidence>
<dbReference type="SMART" id="SM00448">
    <property type="entry name" value="REC"/>
    <property type="match status" value="1"/>
</dbReference>
<evidence type="ECO:0000259" key="10">
    <source>
        <dbReference type="PROSITE" id="PS51755"/>
    </source>
</evidence>
<evidence type="ECO:0000256" key="7">
    <source>
        <dbReference type="PROSITE-ProRule" id="PRU00169"/>
    </source>
</evidence>
<protein>
    <submittedName>
        <fullName evidence="11">Response regulator transcription factor</fullName>
    </submittedName>
</protein>
<dbReference type="Gene3D" id="1.10.10.10">
    <property type="entry name" value="Winged helix-like DNA-binding domain superfamily/Winged helix DNA-binding domain"/>
    <property type="match status" value="1"/>
</dbReference>
<dbReference type="SUPFAM" id="SSF52172">
    <property type="entry name" value="CheY-like"/>
    <property type="match status" value="1"/>
</dbReference>
<feature type="modified residue" description="4-aspartylphosphate" evidence="7">
    <location>
        <position position="54"/>
    </location>
</feature>
<evidence type="ECO:0000256" key="1">
    <source>
        <dbReference type="ARBA" id="ARBA00004496"/>
    </source>
</evidence>
<evidence type="ECO:0000256" key="6">
    <source>
        <dbReference type="ARBA" id="ARBA00023163"/>
    </source>
</evidence>
<evidence type="ECO:0000256" key="5">
    <source>
        <dbReference type="ARBA" id="ARBA00023125"/>
    </source>
</evidence>
<dbReference type="InterPro" id="IPR001867">
    <property type="entry name" value="OmpR/PhoB-type_DNA-bd"/>
</dbReference>
<reference evidence="12" key="1">
    <citation type="journal article" date="2019" name="Int. J. Syst. Evol. Microbiol.">
        <title>The Global Catalogue of Microorganisms (GCM) 10K type strain sequencing project: providing services to taxonomists for standard genome sequencing and annotation.</title>
        <authorList>
            <consortium name="The Broad Institute Genomics Platform"/>
            <consortium name="The Broad Institute Genome Sequencing Center for Infectious Disease"/>
            <person name="Wu L."/>
            <person name="Ma J."/>
        </authorList>
    </citation>
    <scope>NUCLEOTIDE SEQUENCE [LARGE SCALE GENOMIC DNA]</scope>
    <source>
        <strain evidence="12">R28</strain>
    </source>
</reference>
<keyword evidence="5 8" id="KW-0238">DNA-binding</keyword>
<dbReference type="PROSITE" id="PS50110">
    <property type="entry name" value="RESPONSE_REGULATORY"/>
    <property type="match status" value="1"/>
</dbReference>
<dbReference type="InterPro" id="IPR036388">
    <property type="entry name" value="WH-like_DNA-bd_sf"/>
</dbReference>
<evidence type="ECO:0000256" key="3">
    <source>
        <dbReference type="ARBA" id="ARBA00023012"/>
    </source>
</evidence>
<feature type="DNA-binding region" description="OmpR/PhoB-type" evidence="8">
    <location>
        <begin position="138"/>
        <end position="237"/>
    </location>
</feature>
<evidence type="ECO:0000313" key="11">
    <source>
        <dbReference type="EMBL" id="MFD2044883.1"/>
    </source>
</evidence>
<dbReference type="InterPro" id="IPR016032">
    <property type="entry name" value="Sig_transdc_resp-reg_C-effctor"/>
</dbReference>